<dbReference type="EMBL" id="BAABLD010000008">
    <property type="protein sequence ID" value="GAA5167277.1"/>
    <property type="molecule type" value="Genomic_DNA"/>
</dbReference>
<comment type="caution">
    <text evidence="7">The sequence shown here is derived from an EMBL/GenBank/DDBJ whole genome shotgun (WGS) entry which is preliminary data.</text>
</comment>
<feature type="transmembrane region" description="Helical" evidence="5">
    <location>
        <begin position="327"/>
        <end position="346"/>
    </location>
</feature>
<keyword evidence="8" id="KW-1185">Reference proteome</keyword>
<keyword evidence="3 5" id="KW-1133">Transmembrane helix</keyword>
<evidence type="ECO:0000256" key="2">
    <source>
        <dbReference type="ARBA" id="ARBA00022692"/>
    </source>
</evidence>
<feature type="transmembrane region" description="Helical" evidence="5">
    <location>
        <begin position="110"/>
        <end position="131"/>
    </location>
</feature>
<feature type="transmembrane region" description="Helical" evidence="5">
    <location>
        <begin position="151"/>
        <end position="168"/>
    </location>
</feature>
<dbReference type="RefSeq" id="WP_345533383.1">
    <property type="nucleotide sequence ID" value="NZ_BAABLD010000008.1"/>
</dbReference>
<gene>
    <name evidence="7" type="ORF">GCM10025770_25670</name>
</gene>
<accession>A0ABP9QTQ9</accession>
<evidence type="ECO:0000259" key="6">
    <source>
        <dbReference type="Pfam" id="PF04932"/>
    </source>
</evidence>
<evidence type="ECO:0000313" key="8">
    <source>
        <dbReference type="Proteomes" id="UP001500547"/>
    </source>
</evidence>
<sequence length="403" mass="43398">MLHTPRALHKAELILLCLFAIALPLVEAPKNIFLLSYVALWVTLSVRQRNWGELSAGWNATFAGILGAASLSVLLSDPYPHKWSEVRDIMCYLALGWTLARSTLSGRDRVTLIVTLIAATLVGAAQGYWHLAMGIKGSLQLHSVGHVNHSALYAMGVAVLAIALAANGPTLMKPLWRRVCFAVALVLLAVMISFASRGALVAYGLTAAALLVWLARQHRIRLWPALLGAIIVTGGMLSVDRAMVVKTTQNLEAGGYTTAGRVEAARTAIEYWRQKPVTGIGAANYGAVSPAMVEGWLKARGEVFVQRNFLFSSHAHSIYFNTLAERGVIGVVALLALFGMWAAALVKLRPCREASDAHWLGWSAGVAGFGLVFIGGVFNTTLHHEHGMLGMVCLAMLLGCKRT</sequence>
<feature type="transmembrane region" description="Helical" evidence="5">
    <location>
        <begin position="358"/>
        <end position="378"/>
    </location>
</feature>
<feature type="transmembrane region" description="Helical" evidence="5">
    <location>
        <begin position="12"/>
        <end position="44"/>
    </location>
</feature>
<evidence type="ECO:0000256" key="5">
    <source>
        <dbReference type="SAM" id="Phobius"/>
    </source>
</evidence>
<evidence type="ECO:0000256" key="3">
    <source>
        <dbReference type="ARBA" id="ARBA00022989"/>
    </source>
</evidence>
<feature type="transmembrane region" description="Helical" evidence="5">
    <location>
        <begin position="222"/>
        <end position="239"/>
    </location>
</feature>
<dbReference type="InterPro" id="IPR007016">
    <property type="entry name" value="O-antigen_ligase-rel_domated"/>
</dbReference>
<feature type="transmembrane region" description="Helical" evidence="5">
    <location>
        <begin position="56"/>
        <end position="75"/>
    </location>
</feature>
<feature type="domain" description="O-antigen ligase-related" evidence="6">
    <location>
        <begin position="183"/>
        <end position="334"/>
    </location>
</feature>
<keyword evidence="2 5" id="KW-0812">Transmembrane</keyword>
<comment type="subcellular location">
    <subcellularLocation>
        <location evidence="1">Membrane</location>
        <topology evidence="1">Multi-pass membrane protein</topology>
    </subcellularLocation>
</comment>
<dbReference type="PANTHER" id="PTHR37422">
    <property type="entry name" value="TEICHURONIC ACID BIOSYNTHESIS PROTEIN TUAE"/>
    <property type="match status" value="1"/>
</dbReference>
<evidence type="ECO:0000256" key="4">
    <source>
        <dbReference type="ARBA" id="ARBA00023136"/>
    </source>
</evidence>
<organism evidence="7 8">
    <name type="scientific">Viridibacterium curvum</name>
    <dbReference type="NCBI Taxonomy" id="1101404"/>
    <lineage>
        <taxon>Bacteria</taxon>
        <taxon>Pseudomonadati</taxon>
        <taxon>Pseudomonadota</taxon>
        <taxon>Betaproteobacteria</taxon>
        <taxon>Rhodocyclales</taxon>
        <taxon>Rhodocyclaceae</taxon>
        <taxon>Viridibacterium</taxon>
    </lineage>
</organism>
<name>A0ABP9QTQ9_9RHOO</name>
<dbReference type="Proteomes" id="UP001500547">
    <property type="component" value="Unassembled WGS sequence"/>
</dbReference>
<reference evidence="8" key="1">
    <citation type="journal article" date="2019" name="Int. J. Syst. Evol. Microbiol.">
        <title>The Global Catalogue of Microorganisms (GCM) 10K type strain sequencing project: providing services to taxonomists for standard genome sequencing and annotation.</title>
        <authorList>
            <consortium name="The Broad Institute Genomics Platform"/>
            <consortium name="The Broad Institute Genome Sequencing Center for Infectious Disease"/>
            <person name="Wu L."/>
            <person name="Ma J."/>
        </authorList>
    </citation>
    <scope>NUCLEOTIDE SEQUENCE [LARGE SCALE GENOMIC DNA]</scope>
    <source>
        <strain evidence="8">JCM 18715</strain>
    </source>
</reference>
<keyword evidence="4 5" id="KW-0472">Membrane</keyword>
<evidence type="ECO:0000313" key="7">
    <source>
        <dbReference type="EMBL" id="GAA5167277.1"/>
    </source>
</evidence>
<dbReference type="Pfam" id="PF04932">
    <property type="entry name" value="Wzy_C"/>
    <property type="match status" value="1"/>
</dbReference>
<protein>
    <recommendedName>
        <fullName evidence="6">O-antigen ligase-related domain-containing protein</fullName>
    </recommendedName>
</protein>
<dbReference type="PANTHER" id="PTHR37422:SF13">
    <property type="entry name" value="LIPOPOLYSACCHARIDE BIOSYNTHESIS PROTEIN PA4999-RELATED"/>
    <property type="match status" value="1"/>
</dbReference>
<proteinExistence type="predicted"/>
<dbReference type="InterPro" id="IPR051533">
    <property type="entry name" value="WaaL-like"/>
</dbReference>
<evidence type="ECO:0000256" key="1">
    <source>
        <dbReference type="ARBA" id="ARBA00004141"/>
    </source>
</evidence>